<protein>
    <recommendedName>
        <fullName evidence="1">GAG-pre-integrase domain-containing protein</fullName>
    </recommendedName>
</protein>
<gene>
    <name evidence="2" type="ORF">CEURO_LOCUS5506</name>
</gene>
<dbReference type="Proteomes" id="UP001152484">
    <property type="component" value="Unassembled WGS sequence"/>
</dbReference>
<evidence type="ECO:0000313" key="3">
    <source>
        <dbReference type="Proteomes" id="UP001152484"/>
    </source>
</evidence>
<name>A0A9P0YU72_CUSEU</name>
<dbReference type="EMBL" id="CAMAPE010000009">
    <property type="protein sequence ID" value="CAH9075161.1"/>
    <property type="molecule type" value="Genomic_DNA"/>
</dbReference>
<reference evidence="2" key="1">
    <citation type="submission" date="2022-07" db="EMBL/GenBank/DDBJ databases">
        <authorList>
            <person name="Macas J."/>
            <person name="Novak P."/>
            <person name="Neumann P."/>
        </authorList>
    </citation>
    <scope>NUCLEOTIDE SEQUENCE</scope>
</reference>
<keyword evidence="3" id="KW-1185">Reference proteome</keyword>
<proteinExistence type="predicted"/>
<evidence type="ECO:0000313" key="2">
    <source>
        <dbReference type="EMBL" id="CAH9075161.1"/>
    </source>
</evidence>
<accession>A0A9P0YU72</accession>
<evidence type="ECO:0000259" key="1">
    <source>
        <dbReference type="Pfam" id="PF13976"/>
    </source>
</evidence>
<dbReference type="AlphaFoldDB" id="A0A9P0YU72"/>
<feature type="domain" description="GAG-pre-integrase" evidence="1">
    <location>
        <begin position="19"/>
        <end position="82"/>
    </location>
</feature>
<organism evidence="2 3">
    <name type="scientific">Cuscuta europaea</name>
    <name type="common">European dodder</name>
    <dbReference type="NCBI Taxonomy" id="41803"/>
    <lineage>
        <taxon>Eukaryota</taxon>
        <taxon>Viridiplantae</taxon>
        <taxon>Streptophyta</taxon>
        <taxon>Embryophyta</taxon>
        <taxon>Tracheophyta</taxon>
        <taxon>Spermatophyta</taxon>
        <taxon>Magnoliopsida</taxon>
        <taxon>eudicotyledons</taxon>
        <taxon>Gunneridae</taxon>
        <taxon>Pentapetalae</taxon>
        <taxon>asterids</taxon>
        <taxon>lamiids</taxon>
        <taxon>Solanales</taxon>
        <taxon>Convolvulaceae</taxon>
        <taxon>Cuscuteae</taxon>
        <taxon>Cuscuta</taxon>
        <taxon>Cuscuta subgen. Cuscuta</taxon>
    </lineage>
</organism>
<dbReference type="InterPro" id="IPR025724">
    <property type="entry name" value="GAG-pre-integrase_dom"/>
</dbReference>
<dbReference type="OrthoDB" id="1743371at2759"/>
<comment type="caution">
    <text evidence="2">The sequence shown here is derived from an EMBL/GenBank/DDBJ whole genome shotgun (WGS) entry which is preliminary data.</text>
</comment>
<sequence>MKENHTGAILLQASNRDSVYPFKATQSTSSSLALKTTLVSNPVWHKRLGHCGDDVLSSLRKYNLISSTSTFSHDCVSCKLGKFHRLPFHDVTHNFTAPLQLIDSDV</sequence>
<dbReference type="Pfam" id="PF13976">
    <property type="entry name" value="gag_pre-integrs"/>
    <property type="match status" value="1"/>
</dbReference>